<accession>A0A1G7UGY6</accession>
<evidence type="ECO:0000256" key="1">
    <source>
        <dbReference type="ARBA" id="ARBA00023015"/>
    </source>
</evidence>
<dbReference type="InterPro" id="IPR036390">
    <property type="entry name" value="WH_DNA-bd_sf"/>
</dbReference>
<dbReference type="InterPro" id="IPR036388">
    <property type="entry name" value="WH-like_DNA-bd_sf"/>
</dbReference>
<dbReference type="PRINTS" id="PR00598">
    <property type="entry name" value="HTHMARR"/>
</dbReference>
<dbReference type="InterPro" id="IPR000835">
    <property type="entry name" value="HTH_MarR-typ"/>
</dbReference>
<dbReference type="PANTHER" id="PTHR42756:SF1">
    <property type="entry name" value="TRANSCRIPTIONAL REPRESSOR OF EMRAB OPERON"/>
    <property type="match status" value="1"/>
</dbReference>
<keyword evidence="1" id="KW-0805">Transcription regulation</keyword>
<protein>
    <submittedName>
        <fullName evidence="5">DNA-binding transcriptional regulator, MarR family</fullName>
    </submittedName>
</protein>
<keyword evidence="6" id="KW-1185">Reference proteome</keyword>
<dbReference type="STRING" id="1121419.SAMN05443529_103141"/>
<keyword evidence="3" id="KW-0804">Transcription</keyword>
<dbReference type="Pfam" id="PF01047">
    <property type="entry name" value="MarR"/>
    <property type="match status" value="1"/>
</dbReference>
<dbReference type="SUPFAM" id="SSF46785">
    <property type="entry name" value="Winged helix' DNA-binding domain"/>
    <property type="match status" value="1"/>
</dbReference>
<dbReference type="PANTHER" id="PTHR42756">
    <property type="entry name" value="TRANSCRIPTIONAL REGULATOR, MARR"/>
    <property type="match status" value="1"/>
</dbReference>
<dbReference type="AlphaFoldDB" id="A0A1G7UGY6"/>
<evidence type="ECO:0000259" key="4">
    <source>
        <dbReference type="PROSITE" id="PS50995"/>
    </source>
</evidence>
<proteinExistence type="predicted"/>
<dbReference type="EMBL" id="FNCP01000003">
    <property type="protein sequence ID" value="SDG46802.1"/>
    <property type="molecule type" value="Genomic_DNA"/>
</dbReference>
<feature type="domain" description="HTH marR-type" evidence="4">
    <location>
        <begin position="7"/>
        <end position="142"/>
    </location>
</feature>
<dbReference type="Gene3D" id="1.10.10.10">
    <property type="entry name" value="Winged helix-like DNA-binding domain superfamily/Winged helix DNA-binding domain"/>
    <property type="match status" value="1"/>
</dbReference>
<dbReference type="OrthoDB" id="5461037at2"/>
<dbReference type="GO" id="GO:0003700">
    <property type="term" value="F:DNA-binding transcription factor activity"/>
    <property type="evidence" value="ECO:0007669"/>
    <property type="project" value="InterPro"/>
</dbReference>
<sequence length="149" mass="17255">MIEDLELNEIAKKMSNLVPLFARRLLRPLEQEAKNLTSPVHMHTMTVLCEKEYFTMTELSNEMTMSKQQMTPIIDKLVASGYVQRKHDTIDRRSIKICLTSVGIDFLNNINNEVTYILKKKIECLDKDDLASLNDALDNLFRIINKIPK</sequence>
<dbReference type="RefSeq" id="WP_092330265.1">
    <property type="nucleotide sequence ID" value="NZ_FNCP01000003.1"/>
</dbReference>
<evidence type="ECO:0000256" key="2">
    <source>
        <dbReference type="ARBA" id="ARBA00023125"/>
    </source>
</evidence>
<dbReference type="Proteomes" id="UP000198656">
    <property type="component" value="Unassembled WGS sequence"/>
</dbReference>
<reference evidence="6" key="1">
    <citation type="submission" date="2016-10" db="EMBL/GenBank/DDBJ databases">
        <authorList>
            <person name="Varghese N."/>
            <person name="Submissions S."/>
        </authorList>
    </citation>
    <scope>NUCLEOTIDE SEQUENCE [LARGE SCALE GENOMIC DNA]</scope>
    <source>
        <strain evidence="6">DSM 8344</strain>
    </source>
</reference>
<dbReference type="SMART" id="SM00347">
    <property type="entry name" value="HTH_MARR"/>
    <property type="match status" value="1"/>
</dbReference>
<dbReference type="GO" id="GO:0003677">
    <property type="term" value="F:DNA binding"/>
    <property type="evidence" value="ECO:0007669"/>
    <property type="project" value="UniProtKB-KW"/>
</dbReference>
<evidence type="ECO:0000256" key="3">
    <source>
        <dbReference type="ARBA" id="ARBA00023163"/>
    </source>
</evidence>
<keyword evidence="2 5" id="KW-0238">DNA-binding</keyword>
<gene>
    <name evidence="5" type="ORF">SAMN05443529_103141</name>
</gene>
<name>A0A1G7UGY6_9FIRM</name>
<evidence type="ECO:0000313" key="5">
    <source>
        <dbReference type="EMBL" id="SDG46802.1"/>
    </source>
</evidence>
<dbReference type="PROSITE" id="PS50995">
    <property type="entry name" value="HTH_MARR_2"/>
    <property type="match status" value="1"/>
</dbReference>
<evidence type="ECO:0000313" key="6">
    <source>
        <dbReference type="Proteomes" id="UP000198656"/>
    </source>
</evidence>
<organism evidence="5 6">
    <name type="scientific">Desulfosporosinus hippei DSM 8344</name>
    <dbReference type="NCBI Taxonomy" id="1121419"/>
    <lineage>
        <taxon>Bacteria</taxon>
        <taxon>Bacillati</taxon>
        <taxon>Bacillota</taxon>
        <taxon>Clostridia</taxon>
        <taxon>Eubacteriales</taxon>
        <taxon>Desulfitobacteriaceae</taxon>
        <taxon>Desulfosporosinus</taxon>
    </lineage>
</organism>